<dbReference type="EMBL" id="LR902014">
    <property type="protein sequence ID" value="CAD7249803.1"/>
    <property type="molecule type" value="Genomic_DNA"/>
</dbReference>
<dbReference type="Pfam" id="PF16087">
    <property type="entry name" value="DUF4817"/>
    <property type="match status" value="1"/>
</dbReference>
<dbReference type="EMBL" id="CAJPEV010002497">
    <property type="protein sequence ID" value="CAG0897106.1"/>
    <property type="molecule type" value="Genomic_DNA"/>
</dbReference>
<dbReference type="AlphaFoldDB" id="A0A7R9FP22"/>
<sequence>WCIHASEIYVSSRGGLRCIFLTSILSNERHHPGVHSATERWSVKDGVKTVELFVRTKSFVETQRAFERELDRSDAPSDETITAWASKRRETGSVRDVQPPGLPRSVRTPVAVATVPAAVRRSPRRSTRRSAQTVGAERTSVVRILHERLHSHPYELQVVQAIRDDDERARVQFCTEFLHTVQGDPQIPEMPLYGAARMKELSVPSQSMGRSKSESSVAEPIQMDPNSTLSLRADAESDPGRAASEPDLSAMDAEETPGCEFRSCDPRSESRERIQRSSSPPSGSQESSRPADFNTGNGKLRSVLAADEECLPGALSENVEETTGARIDEFGKEEERQGPPSRQ</sequence>
<accession>A0A7R9FP22</accession>
<evidence type="ECO:0000259" key="2">
    <source>
        <dbReference type="Pfam" id="PF16087"/>
    </source>
</evidence>
<feature type="compositionally biased region" description="Low complexity" evidence="1">
    <location>
        <begin position="276"/>
        <end position="290"/>
    </location>
</feature>
<proteinExistence type="predicted"/>
<name>A0A7R9FP22_9CRUS</name>
<dbReference type="PANTHER" id="PTHR47326:SF1">
    <property type="entry name" value="HTH PSQ-TYPE DOMAIN-CONTAINING PROTEIN"/>
    <property type="match status" value="1"/>
</dbReference>
<dbReference type="PANTHER" id="PTHR47326">
    <property type="entry name" value="TRANSPOSABLE ELEMENT TC3 TRANSPOSASE-LIKE PROTEIN"/>
    <property type="match status" value="1"/>
</dbReference>
<dbReference type="OrthoDB" id="9971063at2759"/>
<feature type="domain" description="DUF4817" evidence="2">
    <location>
        <begin position="44"/>
        <end position="94"/>
    </location>
</feature>
<dbReference type="Proteomes" id="UP000677054">
    <property type="component" value="Unassembled WGS sequence"/>
</dbReference>
<keyword evidence="4" id="KW-1185">Reference proteome</keyword>
<feature type="compositionally biased region" description="Polar residues" evidence="1">
    <location>
        <begin position="203"/>
        <end position="216"/>
    </location>
</feature>
<evidence type="ECO:0000313" key="4">
    <source>
        <dbReference type="Proteomes" id="UP000677054"/>
    </source>
</evidence>
<evidence type="ECO:0000256" key="1">
    <source>
        <dbReference type="SAM" id="MobiDB-lite"/>
    </source>
</evidence>
<feature type="non-terminal residue" evidence="3">
    <location>
        <position position="1"/>
    </location>
</feature>
<feature type="compositionally biased region" description="Basic and acidic residues" evidence="1">
    <location>
        <begin position="326"/>
        <end position="337"/>
    </location>
</feature>
<feature type="compositionally biased region" description="Basic and acidic residues" evidence="1">
    <location>
        <begin position="262"/>
        <end position="275"/>
    </location>
</feature>
<gene>
    <name evidence="3" type="ORF">DSTB1V02_LOCUS9590</name>
</gene>
<organism evidence="3">
    <name type="scientific">Darwinula stevensoni</name>
    <dbReference type="NCBI Taxonomy" id="69355"/>
    <lineage>
        <taxon>Eukaryota</taxon>
        <taxon>Metazoa</taxon>
        <taxon>Ecdysozoa</taxon>
        <taxon>Arthropoda</taxon>
        <taxon>Crustacea</taxon>
        <taxon>Oligostraca</taxon>
        <taxon>Ostracoda</taxon>
        <taxon>Podocopa</taxon>
        <taxon>Podocopida</taxon>
        <taxon>Darwinulocopina</taxon>
        <taxon>Darwinuloidea</taxon>
        <taxon>Darwinulidae</taxon>
        <taxon>Darwinula</taxon>
    </lineage>
</organism>
<protein>
    <recommendedName>
        <fullName evidence="2">DUF4817 domain-containing protein</fullName>
    </recommendedName>
</protein>
<reference evidence="3" key="1">
    <citation type="submission" date="2020-11" db="EMBL/GenBank/DDBJ databases">
        <authorList>
            <person name="Tran Van P."/>
        </authorList>
    </citation>
    <scope>NUCLEOTIDE SEQUENCE</scope>
</reference>
<evidence type="ECO:0000313" key="3">
    <source>
        <dbReference type="EMBL" id="CAD7249803.1"/>
    </source>
</evidence>
<dbReference type="InterPro" id="IPR032135">
    <property type="entry name" value="DUF4817"/>
</dbReference>
<feature type="region of interest" description="Disordered" evidence="1">
    <location>
        <begin position="203"/>
        <end position="343"/>
    </location>
</feature>